<dbReference type="Proteomes" id="UP000326912">
    <property type="component" value="Unassembled WGS sequence"/>
</dbReference>
<dbReference type="InterPro" id="IPR011659">
    <property type="entry name" value="WD40"/>
</dbReference>
<evidence type="ECO:0000313" key="4">
    <source>
        <dbReference type="EMBL" id="GER86867.1"/>
    </source>
</evidence>
<dbReference type="Pfam" id="PF07676">
    <property type="entry name" value="PD40"/>
    <property type="match status" value="1"/>
</dbReference>
<keyword evidence="1" id="KW-0853">WD repeat</keyword>
<keyword evidence="2" id="KW-0677">Repeat</keyword>
<gene>
    <name evidence="4" type="ORF">KDW_10290</name>
</gene>
<name>A0A5J4KKA8_9CHLR</name>
<sequence length="534" mass="59488">MSIHEEESFQPELLDEQIEQCLATGTQQKTSMTYQMLQDLQISLEIEAEKDPRAADKHSLEQAWQRISLAGSIDTHSSIQTSQKDVAPLPIIVPQQYRRQTARSQRWPHLSVLVAVLVAALLVGSMLITLKVFQTSQHTAQPTTPTKPIGSVITHIDKPVPILFLWSRDSKNLLSSNIDPNQHPGINIWNAYTGKPKSISLHLNDPKDGRALLMSPDQRSIVDIVPDNINIWNIEKRSIATKLALSHSLKMSDVDYSATWSPDSTKLAVDSNGKLTIWDAKSGQVLHIFSVPANLQNLRLKWLQDNVHLIGINKQAIMKWDTSTGQLLQSLSLTSELANKEEIYSIDSSPNGKYIAGIFHTTIKDQVILHIWDTNTLQAIPAMNKTLENPAMINTTSTRLLTWSPDSTRLALNIQHAALNQPDEIQVINAATGQTMTHFQDKYSMIRELDWSPDSKHIVSSSLDKKNAVVANPYKNTTKDIVSVVQINNAANGEREYTFAPQNGMTIQITWSPDGKLIAGLQTGKNSIYVWSAA</sequence>
<dbReference type="PANTHER" id="PTHR19848:SF8">
    <property type="entry name" value="F-BOX AND WD REPEAT DOMAIN CONTAINING 7"/>
    <property type="match status" value="1"/>
</dbReference>
<dbReference type="InterPro" id="IPR001680">
    <property type="entry name" value="WD40_rpt"/>
</dbReference>
<evidence type="ECO:0000256" key="1">
    <source>
        <dbReference type="ARBA" id="ARBA00022574"/>
    </source>
</evidence>
<reference evidence="4 5" key="1">
    <citation type="submission" date="2019-10" db="EMBL/GenBank/DDBJ databases">
        <title>Dictyobacter vulcani sp. nov., within the class Ktedonobacteria, isolated from soil of volcanic Mt. Zao.</title>
        <authorList>
            <person name="Zheng Y."/>
            <person name="Wang C.M."/>
            <person name="Sakai Y."/>
            <person name="Abe K."/>
            <person name="Yokota A."/>
            <person name="Yabe S."/>
        </authorList>
    </citation>
    <scope>NUCLEOTIDE SEQUENCE [LARGE SCALE GENOMIC DNA]</scope>
    <source>
        <strain evidence="4 5">W12</strain>
    </source>
</reference>
<evidence type="ECO:0000256" key="2">
    <source>
        <dbReference type="ARBA" id="ARBA00022737"/>
    </source>
</evidence>
<proteinExistence type="predicted"/>
<organism evidence="4 5">
    <name type="scientific">Dictyobacter vulcani</name>
    <dbReference type="NCBI Taxonomy" id="2607529"/>
    <lineage>
        <taxon>Bacteria</taxon>
        <taxon>Bacillati</taxon>
        <taxon>Chloroflexota</taxon>
        <taxon>Ktedonobacteria</taxon>
        <taxon>Ktedonobacterales</taxon>
        <taxon>Dictyobacteraceae</taxon>
        <taxon>Dictyobacter</taxon>
    </lineage>
</organism>
<keyword evidence="3" id="KW-0472">Membrane</keyword>
<dbReference type="InterPro" id="IPR011047">
    <property type="entry name" value="Quinoprotein_ADH-like_sf"/>
</dbReference>
<dbReference type="PANTHER" id="PTHR19848">
    <property type="entry name" value="WD40 REPEAT PROTEIN"/>
    <property type="match status" value="1"/>
</dbReference>
<evidence type="ECO:0000313" key="5">
    <source>
        <dbReference type="Proteomes" id="UP000326912"/>
    </source>
</evidence>
<dbReference type="RefSeq" id="WP_151754931.1">
    <property type="nucleotide sequence ID" value="NZ_BKZW01000001.1"/>
</dbReference>
<comment type="caution">
    <text evidence="4">The sequence shown here is derived from an EMBL/GenBank/DDBJ whole genome shotgun (WGS) entry which is preliminary data.</text>
</comment>
<feature type="transmembrane region" description="Helical" evidence="3">
    <location>
        <begin position="107"/>
        <end position="128"/>
    </location>
</feature>
<dbReference type="InterPro" id="IPR015943">
    <property type="entry name" value="WD40/YVTN_repeat-like_dom_sf"/>
</dbReference>
<keyword evidence="5" id="KW-1185">Reference proteome</keyword>
<dbReference type="SMART" id="SM00320">
    <property type="entry name" value="WD40"/>
    <property type="match status" value="5"/>
</dbReference>
<evidence type="ECO:0000256" key="3">
    <source>
        <dbReference type="SAM" id="Phobius"/>
    </source>
</evidence>
<dbReference type="SUPFAM" id="SSF50998">
    <property type="entry name" value="Quinoprotein alcohol dehydrogenase-like"/>
    <property type="match status" value="1"/>
</dbReference>
<protein>
    <recommendedName>
        <fullName evidence="6">Anaphase-promoting complex subunit 4 WD40 domain-containing protein</fullName>
    </recommendedName>
</protein>
<accession>A0A5J4KKA8</accession>
<dbReference type="Gene3D" id="2.130.10.10">
    <property type="entry name" value="YVTN repeat-like/Quinoprotein amine dehydrogenase"/>
    <property type="match status" value="2"/>
</dbReference>
<evidence type="ECO:0008006" key="6">
    <source>
        <dbReference type="Google" id="ProtNLM"/>
    </source>
</evidence>
<dbReference type="EMBL" id="BKZW01000001">
    <property type="protein sequence ID" value="GER86867.1"/>
    <property type="molecule type" value="Genomic_DNA"/>
</dbReference>
<dbReference type="Pfam" id="PF00400">
    <property type="entry name" value="WD40"/>
    <property type="match status" value="1"/>
</dbReference>
<keyword evidence="3" id="KW-1133">Transmembrane helix</keyword>
<keyword evidence="3" id="KW-0812">Transmembrane</keyword>
<dbReference type="AlphaFoldDB" id="A0A5J4KKA8"/>